<feature type="transmembrane region" description="Helical" evidence="1">
    <location>
        <begin position="183"/>
        <end position="202"/>
    </location>
</feature>
<feature type="transmembrane region" description="Helical" evidence="1">
    <location>
        <begin position="128"/>
        <end position="146"/>
    </location>
</feature>
<gene>
    <name evidence="2" type="ORF">PSQ40_02645</name>
</gene>
<organism evidence="2 3">
    <name type="scientific">Curvibacter cyanobacteriorum</name>
    <dbReference type="NCBI Taxonomy" id="3026422"/>
    <lineage>
        <taxon>Bacteria</taxon>
        <taxon>Pseudomonadati</taxon>
        <taxon>Pseudomonadota</taxon>
        <taxon>Betaproteobacteria</taxon>
        <taxon>Burkholderiales</taxon>
        <taxon>Comamonadaceae</taxon>
        <taxon>Curvibacter</taxon>
    </lineage>
</organism>
<dbReference type="EMBL" id="JAQSIP010000001">
    <property type="protein sequence ID" value="MDD0837462.1"/>
    <property type="molecule type" value="Genomic_DNA"/>
</dbReference>
<feature type="transmembrane region" description="Helical" evidence="1">
    <location>
        <begin position="55"/>
        <end position="75"/>
    </location>
</feature>
<evidence type="ECO:0000256" key="1">
    <source>
        <dbReference type="SAM" id="Phobius"/>
    </source>
</evidence>
<keyword evidence="1" id="KW-1133">Transmembrane helix</keyword>
<keyword evidence="1" id="KW-0812">Transmembrane</keyword>
<keyword evidence="3" id="KW-1185">Reference proteome</keyword>
<keyword evidence="1" id="KW-0472">Membrane</keyword>
<dbReference type="RefSeq" id="WP_273948546.1">
    <property type="nucleotide sequence ID" value="NZ_JAQSIP010000001.1"/>
</dbReference>
<sequence>MTDLLWVLVLSGLGLALVLAAAHWSRDLPLFSLLPPGGSTPDVQPAQQQDLHRTFYTIWVSLILATPALATLPAAARSATAFRLWRITWTASWVVFAVHFYWAVVVLFGNDWQRILNTPRVSAPRLDTVFAVWWTVDVLLAWCHAGRAPWLRWQRAGVHGLAFVLFFMGAAREGELPLSRLLGWGLAAGTAAGLAWQAATLWRQRVRRRD</sequence>
<evidence type="ECO:0000313" key="3">
    <source>
        <dbReference type="Proteomes" id="UP001528673"/>
    </source>
</evidence>
<feature type="transmembrane region" description="Helical" evidence="1">
    <location>
        <begin position="87"/>
        <end position="108"/>
    </location>
</feature>
<accession>A0ABT5MTU5</accession>
<evidence type="ECO:0000313" key="2">
    <source>
        <dbReference type="EMBL" id="MDD0837462.1"/>
    </source>
</evidence>
<comment type="caution">
    <text evidence="2">The sequence shown here is derived from an EMBL/GenBank/DDBJ whole genome shotgun (WGS) entry which is preliminary data.</text>
</comment>
<name>A0ABT5MTU5_9BURK</name>
<dbReference type="Proteomes" id="UP001528673">
    <property type="component" value="Unassembled WGS sequence"/>
</dbReference>
<feature type="transmembrane region" description="Helical" evidence="1">
    <location>
        <begin position="153"/>
        <end position="171"/>
    </location>
</feature>
<reference evidence="2 3" key="1">
    <citation type="submission" date="2023-02" db="EMBL/GenBank/DDBJ databases">
        <title>Bacterial whole genomic sequence of Curvibacter sp. HBC61.</title>
        <authorList>
            <person name="Le V."/>
            <person name="Ko S.-R."/>
            <person name="Ahn C.-Y."/>
            <person name="Oh H.-M."/>
        </authorList>
    </citation>
    <scope>NUCLEOTIDE SEQUENCE [LARGE SCALE GENOMIC DNA]</scope>
    <source>
        <strain evidence="2 3">HBC61</strain>
    </source>
</reference>
<protein>
    <submittedName>
        <fullName evidence="2">Uncharacterized protein</fullName>
    </submittedName>
</protein>
<proteinExistence type="predicted"/>